<dbReference type="GO" id="GO:0008237">
    <property type="term" value="F:metallopeptidase activity"/>
    <property type="evidence" value="ECO:0007669"/>
    <property type="project" value="InterPro"/>
</dbReference>
<proteinExistence type="predicted"/>
<name>A0A4V2S2K1_9GAMM</name>
<dbReference type="Proteomes" id="UP000294862">
    <property type="component" value="Unassembled WGS sequence"/>
</dbReference>
<accession>A0A4V2S2K1</accession>
<protein>
    <submittedName>
        <fullName evidence="1">Metallopeptidase family M12-like protein</fullName>
    </submittedName>
</protein>
<evidence type="ECO:0000313" key="2">
    <source>
        <dbReference type="Proteomes" id="UP000294862"/>
    </source>
</evidence>
<dbReference type="Gene3D" id="3.40.390.10">
    <property type="entry name" value="Collagenase (Catalytic Domain)"/>
    <property type="match status" value="1"/>
</dbReference>
<dbReference type="AlphaFoldDB" id="A0A4V2S2K1"/>
<gene>
    <name evidence="1" type="ORF">EV148_104131</name>
</gene>
<keyword evidence="2" id="KW-1185">Reference proteome</keyword>
<dbReference type="EMBL" id="SLWQ01000004">
    <property type="protein sequence ID" value="TCO40770.1"/>
    <property type="molecule type" value="Genomic_DNA"/>
</dbReference>
<comment type="caution">
    <text evidence="1">The sequence shown here is derived from an EMBL/GenBank/DDBJ whole genome shotgun (WGS) entry which is preliminary data.</text>
</comment>
<sequence length="372" mass="39564">MSWPIEVNTPLLATLPATLPLNLPDRALISFSRVRSERRGANAFVWMGKGADCTALFSVTGDDTRGTISCLEGQYGISHTAGTSATYLSRYDNSAYASENEPPQAPTPGPLAATVTGTTSSDTTVDVLVLFPANATGNIWATAQYCIDQTQLALVSSTSPGHSTIAQLRLAAAARTSRVSSDDVPGDLGFILNNTEALNLRNYWAADAVVFISNGSGLPGTALGQAQVPGYEGEPLPGPAFANHAAAAVLRSFATQEGQYVFAHELAHTFGANHNQDHLPVNTTPVEPYAFGRWARNNAKGTGARTIMSYVQECTGSPCPRILNYSNPDVYYDWFRTGLPLTANNAGVLQEIAPIEAQYRASVGRIFADGFQ</sequence>
<dbReference type="RefSeq" id="WP_158287413.1">
    <property type="nucleotide sequence ID" value="NZ_SLWQ01000004.1"/>
</dbReference>
<organism evidence="1 2">
    <name type="scientific">Dokdonella fugitiva</name>
    <dbReference type="NCBI Taxonomy" id="328517"/>
    <lineage>
        <taxon>Bacteria</taxon>
        <taxon>Pseudomonadati</taxon>
        <taxon>Pseudomonadota</taxon>
        <taxon>Gammaproteobacteria</taxon>
        <taxon>Lysobacterales</taxon>
        <taxon>Rhodanobacteraceae</taxon>
        <taxon>Dokdonella</taxon>
    </lineage>
</organism>
<dbReference type="OrthoDB" id="7432613at2"/>
<dbReference type="SUPFAM" id="SSF55486">
    <property type="entry name" value="Metalloproteases ('zincins'), catalytic domain"/>
    <property type="match status" value="1"/>
</dbReference>
<reference evidence="1 2" key="1">
    <citation type="journal article" date="2015" name="Stand. Genomic Sci.">
        <title>Genomic Encyclopedia of Bacterial and Archaeal Type Strains, Phase III: the genomes of soil and plant-associated and newly described type strains.</title>
        <authorList>
            <person name="Whitman W.B."/>
            <person name="Woyke T."/>
            <person name="Klenk H.P."/>
            <person name="Zhou Y."/>
            <person name="Lilburn T.G."/>
            <person name="Beck B.J."/>
            <person name="De Vos P."/>
            <person name="Vandamme P."/>
            <person name="Eisen J.A."/>
            <person name="Garrity G."/>
            <person name="Hugenholtz P."/>
            <person name="Kyrpides N.C."/>
        </authorList>
    </citation>
    <scope>NUCLEOTIDE SEQUENCE [LARGE SCALE GENOMIC DNA]</scope>
    <source>
        <strain evidence="1 2">A3</strain>
    </source>
</reference>
<evidence type="ECO:0000313" key="1">
    <source>
        <dbReference type="EMBL" id="TCO40770.1"/>
    </source>
</evidence>
<dbReference type="Pfam" id="PF13688">
    <property type="entry name" value="Reprolysin_5"/>
    <property type="match status" value="1"/>
</dbReference>
<dbReference type="InterPro" id="IPR024079">
    <property type="entry name" value="MetalloPept_cat_dom_sf"/>
</dbReference>